<dbReference type="Proteomes" id="UP000053732">
    <property type="component" value="Unassembled WGS sequence"/>
</dbReference>
<sequence>MLDYGPMKINTHFIQSRSIFLSSHPTVIYRALGTASLHLPPSSFGLSSVNDHKHTPFETMAK</sequence>
<proteinExistence type="predicted"/>
<dbReference type="EMBL" id="HG793150">
    <property type="protein sequence ID" value="CRL26115.1"/>
    <property type="molecule type" value="Genomic_DNA"/>
</dbReference>
<reference evidence="1 2" key="1">
    <citation type="journal article" date="2014" name="Nat. Commun.">
        <title>Multiple recent horizontal transfers of a large genomic region in cheese making fungi.</title>
        <authorList>
            <person name="Cheeseman K."/>
            <person name="Ropars J."/>
            <person name="Renault P."/>
            <person name="Dupont J."/>
            <person name="Gouzy J."/>
            <person name="Branca A."/>
            <person name="Abraham A.L."/>
            <person name="Ceppi M."/>
            <person name="Conseiller E."/>
            <person name="Debuchy R."/>
            <person name="Malagnac F."/>
            <person name="Goarin A."/>
            <person name="Silar P."/>
            <person name="Lacoste S."/>
            <person name="Sallet E."/>
            <person name="Bensimon A."/>
            <person name="Giraud T."/>
            <person name="Brygoo Y."/>
        </authorList>
    </citation>
    <scope>NUCLEOTIDE SEQUENCE [LARGE SCALE GENOMIC DNA]</scope>
    <source>
        <strain evidence="2">FM 013</strain>
    </source>
</reference>
<name>A0A0G4PI67_PENC3</name>
<keyword evidence="2" id="KW-1185">Reference proteome</keyword>
<gene>
    <name evidence="1" type="ORF">PCAMFM013_S017g000098</name>
</gene>
<accession>A0A0G4PI67</accession>
<evidence type="ECO:0000313" key="1">
    <source>
        <dbReference type="EMBL" id="CRL26115.1"/>
    </source>
</evidence>
<dbReference type="AlphaFoldDB" id="A0A0G4PI67"/>
<organism evidence="1 2">
    <name type="scientific">Penicillium camemberti (strain FM 013)</name>
    <dbReference type="NCBI Taxonomy" id="1429867"/>
    <lineage>
        <taxon>Eukaryota</taxon>
        <taxon>Fungi</taxon>
        <taxon>Dikarya</taxon>
        <taxon>Ascomycota</taxon>
        <taxon>Pezizomycotina</taxon>
        <taxon>Eurotiomycetes</taxon>
        <taxon>Eurotiomycetidae</taxon>
        <taxon>Eurotiales</taxon>
        <taxon>Aspergillaceae</taxon>
        <taxon>Penicillium</taxon>
    </lineage>
</organism>
<protein>
    <submittedName>
        <fullName evidence="1">Str. FM013</fullName>
    </submittedName>
</protein>
<evidence type="ECO:0000313" key="2">
    <source>
        <dbReference type="Proteomes" id="UP000053732"/>
    </source>
</evidence>